<evidence type="ECO:0000256" key="1">
    <source>
        <dbReference type="SAM" id="MobiDB-lite"/>
    </source>
</evidence>
<accession>A0A314XV48</accession>
<dbReference type="AlphaFoldDB" id="A0A314XV48"/>
<dbReference type="Proteomes" id="UP000250321">
    <property type="component" value="Unassembled WGS sequence"/>
</dbReference>
<name>A0A314XV48_PRUYE</name>
<protein>
    <submittedName>
        <fullName evidence="2">Uncharacterized protein</fullName>
    </submittedName>
</protein>
<evidence type="ECO:0000313" key="3">
    <source>
        <dbReference type="Proteomes" id="UP000250321"/>
    </source>
</evidence>
<dbReference type="EMBL" id="PJQY01002236">
    <property type="protein sequence ID" value="PQP95490.1"/>
    <property type="molecule type" value="Genomic_DNA"/>
</dbReference>
<reference evidence="2 3" key="1">
    <citation type="submission" date="2018-02" db="EMBL/GenBank/DDBJ databases">
        <title>Draft genome of wild Prunus yedoensis var. nudiflora.</title>
        <authorList>
            <person name="Baek S."/>
            <person name="Kim J.-H."/>
            <person name="Choi K."/>
            <person name="Kim G.-B."/>
            <person name="Cho A."/>
            <person name="Jang H."/>
            <person name="Shin C.-H."/>
            <person name="Yu H.-J."/>
            <person name="Mun J.-H."/>
        </authorList>
    </citation>
    <scope>NUCLEOTIDE SEQUENCE [LARGE SCALE GENOMIC DNA]</scope>
    <source>
        <strain evidence="3">cv. Jeju island</strain>
        <tissue evidence="2">Leaf</tissue>
    </source>
</reference>
<gene>
    <name evidence="2" type="ORF">Pyn_21717</name>
</gene>
<evidence type="ECO:0000313" key="2">
    <source>
        <dbReference type="EMBL" id="PQP95490.1"/>
    </source>
</evidence>
<keyword evidence="3" id="KW-1185">Reference proteome</keyword>
<feature type="compositionally biased region" description="Low complexity" evidence="1">
    <location>
        <begin position="1"/>
        <end position="20"/>
    </location>
</feature>
<organism evidence="2 3">
    <name type="scientific">Prunus yedoensis var. nudiflora</name>
    <dbReference type="NCBI Taxonomy" id="2094558"/>
    <lineage>
        <taxon>Eukaryota</taxon>
        <taxon>Viridiplantae</taxon>
        <taxon>Streptophyta</taxon>
        <taxon>Embryophyta</taxon>
        <taxon>Tracheophyta</taxon>
        <taxon>Spermatophyta</taxon>
        <taxon>Magnoliopsida</taxon>
        <taxon>eudicotyledons</taxon>
        <taxon>Gunneridae</taxon>
        <taxon>Pentapetalae</taxon>
        <taxon>rosids</taxon>
        <taxon>fabids</taxon>
        <taxon>Rosales</taxon>
        <taxon>Rosaceae</taxon>
        <taxon>Amygdaloideae</taxon>
        <taxon>Amygdaleae</taxon>
        <taxon>Prunus</taxon>
    </lineage>
</organism>
<sequence length="68" mass="7003">MGGSKGSNNNSNSQVENGNQNAGGGGKSSNVGETSGGGHPKHLEENMQSPRRALRATQLPISRICAIR</sequence>
<feature type="region of interest" description="Disordered" evidence="1">
    <location>
        <begin position="1"/>
        <end position="68"/>
    </location>
</feature>
<comment type="caution">
    <text evidence="2">The sequence shown here is derived from an EMBL/GenBank/DDBJ whole genome shotgun (WGS) entry which is preliminary data.</text>
</comment>
<proteinExistence type="predicted"/>